<dbReference type="Proteomes" id="UP000836841">
    <property type="component" value="Chromosome 3"/>
</dbReference>
<dbReference type="EMBL" id="OU466859">
    <property type="protein sequence ID" value="CAH2053158.1"/>
    <property type="molecule type" value="Genomic_DNA"/>
</dbReference>
<dbReference type="Pfam" id="PF07734">
    <property type="entry name" value="FBA_1"/>
    <property type="match status" value="1"/>
</dbReference>
<evidence type="ECO:0000313" key="3">
    <source>
        <dbReference type="Proteomes" id="UP000836841"/>
    </source>
</evidence>
<keyword evidence="3" id="KW-1185">Reference proteome</keyword>
<evidence type="ECO:0000313" key="2">
    <source>
        <dbReference type="EMBL" id="CAH2053158.1"/>
    </source>
</evidence>
<dbReference type="InterPro" id="IPR006527">
    <property type="entry name" value="F-box-assoc_dom_typ1"/>
</dbReference>
<gene>
    <name evidence="2" type="ORF">TAV2_LOCUS11481</name>
</gene>
<proteinExistence type="predicted"/>
<organism evidence="2 3">
    <name type="scientific">Thlaspi arvense</name>
    <name type="common">Field penny-cress</name>
    <dbReference type="NCBI Taxonomy" id="13288"/>
    <lineage>
        <taxon>Eukaryota</taxon>
        <taxon>Viridiplantae</taxon>
        <taxon>Streptophyta</taxon>
        <taxon>Embryophyta</taxon>
        <taxon>Tracheophyta</taxon>
        <taxon>Spermatophyta</taxon>
        <taxon>Magnoliopsida</taxon>
        <taxon>eudicotyledons</taxon>
        <taxon>Gunneridae</taxon>
        <taxon>Pentapetalae</taxon>
        <taxon>rosids</taxon>
        <taxon>malvids</taxon>
        <taxon>Brassicales</taxon>
        <taxon>Brassicaceae</taxon>
        <taxon>Thlaspideae</taxon>
        <taxon>Thlaspi</taxon>
    </lineage>
</organism>
<reference evidence="2 3" key="1">
    <citation type="submission" date="2022-03" db="EMBL/GenBank/DDBJ databases">
        <authorList>
            <person name="Nunn A."/>
            <person name="Chopra R."/>
            <person name="Nunn A."/>
            <person name="Contreras Garrido A."/>
        </authorList>
    </citation>
    <scope>NUCLEOTIDE SEQUENCE [LARGE SCALE GENOMIC DNA]</scope>
</reference>
<evidence type="ECO:0000259" key="1">
    <source>
        <dbReference type="Pfam" id="PF07734"/>
    </source>
</evidence>
<protein>
    <recommendedName>
        <fullName evidence="1">F-box associated beta-propeller type 1 domain-containing protein</fullName>
    </recommendedName>
</protein>
<feature type="domain" description="F-box associated beta-propeller type 1" evidence="1">
    <location>
        <begin position="3"/>
        <end position="119"/>
    </location>
</feature>
<name>A0AAU9S2E1_THLAR</name>
<dbReference type="AlphaFoldDB" id="A0AAU9S2E1"/>
<accession>A0AAU9S2E1</accession>
<sequence>MLVTREDQLCMLVTRANETEKSVYMATRNESTGALSWTKFLTLLRPDGLRCLHSGMSFLVDQENKVVLSLKKRFQFSSNIIIHIVGEDTNIKVDLHGANTTHTSPAPLLLSYAPSFVQIQQDTSSSLER</sequence>